<name>A0A8S4S060_9NEOP</name>
<dbReference type="Proteomes" id="UP000838756">
    <property type="component" value="Unassembled WGS sequence"/>
</dbReference>
<accession>A0A8S4S060</accession>
<comment type="caution">
    <text evidence="1">The sequence shown here is derived from an EMBL/GenBank/DDBJ whole genome shotgun (WGS) entry which is preliminary data.</text>
</comment>
<sequence>MPAPRRQSCEQRSGGRAAQLRAIAGARHPAPAAQRVGYVPAPRQLFTININKELIQISLAATVKENIVRKPAYQKCVESTKPHWASVMDYVGLNLSSLWEETRALLVGR</sequence>
<dbReference type="AlphaFoldDB" id="A0A8S4S060"/>
<dbReference type="EMBL" id="CAKXAJ010025840">
    <property type="protein sequence ID" value="CAH2244676.1"/>
    <property type="molecule type" value="Genomic_DNA"/>
</dbReference>
<organism evidence="1 2">
    <name type="scientific">Pararge aegeria aegeria</name>
    <dbReference type="NCBI Taxonomy" id="348720"/>
    <lineage>
        <taxon>Eukaryota</taxon>
        <taxon>Metazoa</taxon>
        <taxon>Ecdysozoa</taxon>
        <taxon>Arthropoda</taxon>
        <taxon>Hexapoda</taxon>
        <taxon>Insecta</taxon>
        <taxon>Pterygota</taxon>
        <taxon>Neoptera</taxon>
        <taxon>Endopterygota</taxon>
        <taxon>Lepidoptera</taxon>
        <taxon>Glossata</taxon>
        <taxon>Ditrysia</taxon>
        <taxon>Papilionoidea</taxon>
        <taxon>Nymphalidae</taxon>
        <taxon>Satyrinae</taxon>
        <taxon>Satyrini</taxon>
        <taxon>Parargina</taxon>
        <taxon>Pararge</taxon>
    </lineage>
</organism>
<evidence type="ECO:0000313" key="1">
    <source>
        <dbReference type="EMBL" id="CAH2244676.1"/>
    </source>
</evidence>
<evidence type="ECO:0000313" key="2">
    <source>
        <dbReference type="Proteomes" id="UP000838756"/>
    </source>
</evidence>
<keyword evidence="2" id="KW-1185">Reference proteome</keyword>
<proteinExistence type="predicted"/>
<reference evidence="1" key="1">
    <citation type="submission" date="2022-03" db="EMBL/GenBank/DDBJ databases">
        <authorList>
            <person name="Lindestad O."/>
        </authorList>
    </citation>
    <scope>NUCLEOTIDE SEQUENCE</scope>
</reference>
<gene>
    <name evidence="1" type="primary">jg1333</name>
    <name evidence="1" type="ORF">PAEG_LOCUS20593</name>
</gene>
<protein>
    <submittedName>
        <fullName evidence="1">Jg1333 protein</fullName>
    </submittedName>
</protein>